<dbReference type="Proteomes" id="UP000434957">
    <property type="component" value="Unassembled WGS sequence"/>
</dbReference>
<evidence type="ECO:0000313" key="5">
    <source>
        <dbReference type="Proteomes" id="UP000434957"/>
    </source>
</evidence>
<dbReference type="EMBL" id="QXFU01000498">
    <property type="protein sequence ID" value="KAE9032082.1"/>
    <property type="molecule type" value="Genomic_DNA"/>
</dbReference>
<dbReference type="AlphaFoldDB" id="A0A6A4G6X2"/>
<evidence type="ECO:0000313" key="4">
    <source>
        <dbReference type="Proteomes" id="UP000429607"/>
    </source>
</evidence>
<accession>A0A6A4G6X2</accession>
<comment type="caution">
    <text evidence="3">The sequence shown here is derived from an EMBL/GenBank/DDBJ whole genome shotgun (WGS) entry which is preliminary data.</text>
</comment>
<dbReference type="Proteomes" id="UP000435112">
    <property type="component" value="Unassembled WGS sequence"/>
</dbReference>
<evidence type="ECO:0000313" key="3">
    <source>
        <dbReference type="EMBL" id="KAE9357532.1"/>
    </source>
</evidence>
<reference evidence="3 5" key="1">
    <citation type="submission" date="2018-08" db="EMBL/GenBank/DDBJ databases">
        <title>Genomic investigation of the strawberry pathogen Phytophthora fragariae indicates pathogenicity is determined by transcriptional variation in three key races.</title>
        <authorList>
            <person name="Adams T.M."/>
            <person name="Armitage A.D."/>
            <person name="Sobczyk M.K."/>
            <person name="Bates H.J."/>
            <person name="Dunwell J.M."/>
            <person name="Nellist C.F."/>
            <person name="Harrison R.J."/>
        </authorList>
    </citation>
    <scope>NUCLEOTIDE SEQUENCE [LARGE SCALE GENOMIC DNA]</scope>
    <source>
        <strain evidence="2 4">SCRP249</strain>
        <strain evidence="1 6">SCRP324</strain>
        <strain evidence="3 5">SCRP333</strain>
    </source>
</reference>
<name>A0A6A4G6X2_9STRA</name>
<dbReference type="Proteomes" id="UP000429607">
    <property type="component" value="Unassembled WGS sequence"/>
</dbReference>
<evidence type="ECO:0000313" key="2">
    <source>
        <dbReference type="EMBL" id="KAE9036077.1"/>
    </source>
</evidence>
<evidence type="ECO:0000313" key="1">
    <source>
        <dbReference type="EMBL" id="KAE9032082.1"/>
    </source>
</evidence>
<gene>
    <name evidence="2" type="ORF">PR001_g9004</name>
    <name evidence="1" type="ORF">PR002_g9364</name>
    <name evidence="3" type="ORF">PR003_g1724</name>
</gene>
<dbReference type="EMBL" id="QXFT01000050">
    <property type="protein sequence ID" value="KAE9357532.1"/>
    <property type="molecule type" value="Genomic_DNA"/>
</dbReference>
<sequence>MVFARLSMRCNSAWLTVMLSAASKMSSFIARVCCRLILILVRLRNCSTNSPSTCF</sequence>
<evidence type="ECO:0000313" key="6">
    <source>
        <dbReference type="Proteomes" id="UP000435112"/>
    </source>
</evidence>
<organism evidence="3 5">
    <name type="scientific">Phytophthora rubi</name>
    <dbReference type="NCBI Taxonomy" id="129364"/>
    <lineage>
        <taxon>Eukaryota</taxon>
        <taxon>Sar</taxon>
        <taxon>Stramenopiles</taxon>
        <taxon>Oomycota</taxon>
        <taxon>Peronosporomycetes</taxon>
        <taxon>Peronosporales</taxon>
        <taxon>Peronosporaceae</taxon>
        <taxon>Phytophthora</taxon>
    </lineage>
</organism>
<keyword evidence="5" id="KW-1185">Reference proteome</keyword>
<protein>
    <submittedName>
        <fullName evidence="3">Uncharacterized protein</fullName>
    </submittedName>
</protein>
<proteinExistence type="predicted"/>
<dbReference type="EMBL" id="QXFV01000488">
    <property type="protein sequence ID" value="KAE9036077.1"/>
    <property type="molecule type" value="Genomic_DNA"/>
</dbReference>